<feature type="non-terminal residue" evidence="1">
    <location>
        <position position="1"/>
    </location>
</feature>
<evidence type="ECO:0000313" key="2">
    <source>
        <dbReference type="Proteomes" id="UP000078541"/>
    </source>
</evidence>
<organism evidence="1 2">
    <name type="scientific">Trachymyrmex septentrionalis</name>
    <dbReference type="NCBI Taxonomy" id="34720"/>
    <lineage>
        <taxon>Eukaryota</taxon>
        <taxon>Metazoa</taxon>
        <taxon>Ecdysozoa</taxon>
        <taxon>Arthropoda</taxon>
        <taxon>Hexapoda</taxon>
        <taxon>Insecta</taxon>
        <taxon>Pterygota</taxon>
        <taxon>Neoptera</taxon>
        <taxon>Endopterygota</taxon>
        <taxon>Hymenoptera</taxon>
        <taxon>Apocrita</taxon>
        <taxon>Aculeata</taxon>
        <taxon>Formicoidea</taxon>
        <taxon>Formicidae</taxon>
        <taxon>Myrmicinae</taxon>
        <taxon>Trachymyrmex</taxon>
    </lineage>
</organism>
<evidence type="ECO:0000313" key="1">
    <source>
        <dbReference type="EMBL" id="KYN31544.1"/>
    </source>
</evidence>
<accession>A0A195EUI8</accession>
<dbReference type="AlphaFoldDB" id="A0A195EUI8"/>
<name>A0A195EUI8_9HYME</name>
<dbReference type="Proteomes" id="UP000078541">
    <property type="component" value="Unassembled WGS sequence"/>
</dbReference>
<protein>
    <submittedName>
        <fullName evidence="1">Uncharacterized protein</fullName>
    </submittedName>
</protein>
<sequence>NEYLTKSAAISLYTELQYAPSRTAVQTVLHSIHRSACTGTTAEQHLRSHSSPLSCLSTSTSTYTITVSPPPLLLPPPPSPFTTTTATTTRHLHLYESVQSVGRHEPRVLGLLVFIRS</sequence>
<proteinExistence type="predicted"/>
<dbReference type="EMBL" id="KQ981979">
    <property type="protein sequence ID" value="KYN31544.1"/>
    <property type="molecule type" value="Genomic_DNA"/>
</dbReference>
<keyword evidence="2" id="KW-1185">Reference proteome</keyword>
<reference evidence="1 2" key="1">
    <citation type="submission" date="2016-03" db="EMBL/GenBank/DDBJ databases">
        <title>Trachymyrmex septentrionalis WGS genome.</title>
        <authorList>
            <person name="Nygaard S."/>
            <person name="Hu H."/>
            <person name="Boomsma J."/>
            <person name="Zhang G."/>
        </authorList>
    </citation>
    <scope>NUCLEOTIDE SEQUENCE [LARGE SCALE GENOMIC DNA]</scope>
    <source>
        <strain evidence="1">Tsep2-gDNA-1</strain>
        <tissue evidence="1">Whole body</tissue>
    </source>
</reference>
<gene>
    <name evidence="1" type="ORF">ALC56_14425</name>
</gene>